<proteinExistence type="predicted"/>
<protein>
    <submittedName>
        <fullName evidence="1">Uncharacterized protein</fullName>
    </submittedName>
</protein>
<sequence length="183" mass="20872">MGYLKNFNLADYGCDIYVETGTGGCNTLSKAIDHFKKCYSVDMDETLVLQARNRFPDAIVELDLSTVALERWLRDELVPEEKVLFFLDAHFPGSDYYGKPYDVSAPNAVPLEEELNLIKKYRPDSKDVIICDDARIYTIAAFEAGNTEWLQVPGGYQFVYDLFPDAKISLTLNEEGYIIIDRR</sequence>
<evidence type="ECO:0000313" key="1">
    <source>
        <dbReference type="EMBL" id="CAB4221549.1"/>
    </source>
</evidence>
<name>A0A6J5T1Y0_9CAUD</name>
<reference evidence="1" key="1">
    <citation type="submission" date="2020-05" db="EMBL/GenBank/DDBJ databases">
        <authorList>
            <person name="Chiriac C."/>
            <person name="Salcher M."/>
            <person name="Ghai R."/>
            <person name="Kavagutti S V."/>
        </authorList>
    </citation>
    <scope>NUCLEOTIDE SEQUENCE</scope>
</reference>
<organism evidence="1">
    <name type="scientific">uncultured Caudovirales phage</name>
    <dbReference type="NCBI Taxonomy" id="2100421"/>
    <lineage>
        <taxon>Viruses</taxon>
        <taxon>Duplodnaviria</taxon>
        <taxon>Heunggongvirae</taxon>
        <taxon>Uroviricota</taxon>
        <taxon>Caudoviricetes</taxon>
        <taxon>Peduoviridae</taxon>
        <taxon>Maltschvirus</taxon>
        <taxon>Maltschvirus maltsch</taxon>
    </lineage>
</organism>
<gene>
    <name evidence="1" type="ORF">UFOVP1636_361</name>
</gene>
<accession>A0A6J5T1Y0</accession>
<dbReference type="EMBL" id="LR797503">
    <property type="protein sequence ID" value="CAB4221549.1"/>
    <property type="molecule type" value="Genomic_DNA"/>
</dbReference>